<dbReference type="AlphaFoldDB" id="A0A915K1S7"/>
<sequence>MGLAALQFFILDFAVLISAEQETIPTAPKCYLCWKSSLTENSRFSKPETDLNHIQMQPYTTHLMLLYDVSIATLSSVCFPFSLPVIRARPAAFLSNNLRRSLSNFNLTTLKNDDLKPLYRKIETAQSGSQKLKIGWYNGIFPRGFNTYVGRVNSDVNSGAVGFFAGNFIDMHDVFLADYTETSSSRRMGTDRTLYFCRKSLLNGADIIFRRMCDGATTKKNFATLAVQAQQIVASNGFYDGLKQGQFDRISHPRSSYRGNGAMGQSKAGKSTLWIAFEREADKQAKQFKLQYINKYSNHVINHTKHSAVKSVLERQNRQVRTSWWLIQYSGFQFGVGRRPATTFSCL</sequence>
<feature type="chain" id="PRO_5037195534" evidence="1">
    <location>
        <begin position="20"/>
        <end position="347"/>
    </location>
</feature>
<proteinExistence type="predicted"/>
<evidence type="ECO:0000256" key="1">
    <source>
        <dbReference type="SAM" id="SignalP"/>
    </source>
</evidence>
<reference evidence="3" key="1">
    <citation type="submission" date="2022-11" db="UniProtKB">
        <authorList>
            <consortium name="WormBaseParasite"/>
        </authorList>
    </citation>
    <scope>IDENTIFICATION</scope>
</reference>
<evidence type="ECO:0000313" key="3">
    <source>
        <dbReference type="WBParaSite" id="nRc.2.0.1.t32758-RA"/>
    </source>
</evidence>
<feature type="signal peptide" evidence="1">
    <location>
        <begin position="1"/>
        <end position="19"/>
    </location>
</feature>
<evidence type="ECO:0000313" key="2">
    <source>
        <dbReference type="Proteomes" id="UP000887565"/>
    </source>
</evidence>
<dbReference type="Proteomes" id="UP000887565">
    <property type="component" value="Unplaced"/>
</dbReference>
<dbReference type="WBParaSite" id="nRc.2.0.1.t32758-RA">
    <property type="protein sequence ID" value="nRc.2.0.1.t32758-RA"/>
    <property type="gene ID" value="nRc.2.0.1.g32758"/>
</dbReference>
<name>A0A915K1S7_ROMCU</name>
<keyword evidence="1" id="KW-0732">Signal</keyword>
<accession>A0A915K1S7</accession>
<keyword evidence="2" id="KW-1185">Reference proteome</keyword>
<organism evidence="2 3">
    <name type="scientific">Romanomermis culicivorax</name>
    <name type="common">Nematode worm</name>
    <dbReference type="NCBI Taxonomy" id="13658"/>
    <lineage>
        <taxon>Eukaryota</taxon>
        <taxon>Metazoa</taxon>
        <taxon>Ecdysozoa</taxon>
        <taxon>Nematoda</taxon>
        <taxon>Enoplea</taxon>
        <taxon>Dorylaimia</taxon>
        <taxon>Mermithida</taxon>
        <taxon>Mermithoidea</taxon>
        <taxon>Mermithidae</taxon>
        <taxon>Romanomermis</taxon>
    </lineage>
</organism>
<protein>
    <submittedName>
        <fullName evidence="3">Uncharacterized protein</fullName>
    </submittedName>
</protein>